<dbReference type="AlphaFoldDB" id="A0A420SQJ4"/>
<dbReference type="Gene3D" id="3.30.559.10">
    <property type="entry name" value="Chloramphenicol acetyltransferase-like domain"/>
    <property type="match status" value="2"/>
</dbReference>
<evidence type="ECO:0000256" key="1">
    <source>
        <dbReference type="ARBA" id="ARBA00022679"/>
    </source>
</evidence>
<name>A0A420SQJ4_GIBIN</name>
<evidence type="ECO:0000259" key="2">
    <source>
        <dbReference type="Pfam" id="PF22664"/>
    </source>
</evidence>
<evidence type="ECO:0000313" key="4">
    <source>
        <dbReference type="Proteomes" id="UP000283569"/>
    </source>
</evidence>
<reference evidence="3 4" key="1">
    <citation type="journal article" date="2018" name="Sci. Rep.">
        <title>Characterisation of pathogen-specific regions and novel effector candidates in Fusarium oxysporum f. sp. cepae.</title>
        <authorList>
            <person name="Armitage A.D."/>
            <person name="Taylor A."/>
            <person name="Sobczyk M.K."/>
            <person name="Baxter L."/>
            <person name="Greenfield B.P."/>
            <person name="Bates H.J."/>
            <person name="Wilson F."/>
            <person name="Jackson A.C."/>
            <person name="Ott S."/>
            <person name="Harrison R.J."/>
            <person name="Clarkson J.P."/>
        </authorList>
    </citation>
    <scope>NUCLEOTIDE SEQUENCE [LARGE SCALE GENOMIC DNA]</scope>
    <source>
        <strain evidence="3 4">Fp_A8</strain>
    </source>
</reference>
<dbReference type="InterPro" id="IPR054710">
    <property type="entry name" value="Tri101-like_N"/>
</dbReference>
<accession>A0A420SQJ4</accession>
<protein>
    <recommendedName>
        <fullName evidence="2">Trichothecene 3-O-acetyltransferase-like N-terminal domain-containing protein</fullName>
    </recommendedName>
</protein>
<evidence type="ECO:0000313" key="3">
    <source>
        <dbReference type="EMBL" id="RKL31501.1"/>
    </source>
</evidence>
<sequence length="352" mass="39130">MTSGYQDLSTVLPSFAELVGGGFLCSSFADDIVLSSPLAPPLPADVFMAQANFIDGGCILAINLHQQCFDGTGAIMVMRIWSDCCRYVQGEASATCDWLDQQSMNRNIPQILYELEGYVRPVGQVDKNVWGFIYIPDPAEAEHGTHVNNPMNRSSLPPAPVFPRKFEWPPTLPSHGRLMKAFTFVMSTEMVEQLRQDPTAEGVTSVSDTIQAFVWRLAIRARHHVKTHLRCETSDEDKMAIVELPIDVRPYFSKLLPEWYMGNLVIINRPSMPVAMLCGTGTTVGQVAQVLRAATVHITPSLVHDAFTLLQSVPDYTKVTTACMGMDGDAYCSQQLEVLPNKRYLLWRRVTG</sequence>
<gene>
    <name evidence="3" type="ORF">BFJ72_g11135</name>
</gene>
<dbReference type="Proteomes" id="UP000283569">
    <property type="component" value="Unassembled WGS sequence"/>
</dbReference>
<proteinExistence type="predicted"/>
<dbReference type="EMBL" id="MRDB01000048">
    <property type="protein sequence ID" value="RKL31501.1"/>
    <property type="molecule type" value="Genomic_DNA"/>
</dbReference>
<keyword evidence="1" id="KW-0808">Transferase</keyword>
<dbReference type="PANTHER" id="PTHR31642">
    <property type="entry name" value="TRICHOTHECENE 3-O-ACETYLTRANSFERASE"/>
    <property type="match status" value="1"/>
</dbReference>
<feature type="domain" description="Trichothecene 3-O-acetyltransferase-like N-terminal" evidence="2">
    <location>
        <begin position="42"/>
        <end position="85"/>
    </location>
</feature>
<comment type="caution">
    <text evidence="3">The sequence shown here is derived from an EMBL/GenBank/DDBJ whole genome shotgun (WGS) entry which is preliminary data.</text>
</comment>
<dbReference type="InterPro" id="IPR023213">
    <property type="entry name" value="CAT-like_dom_sf"/>
</dbReference>
<dbReference type="Pfam" id="PF22664">
    <property type="entry name" value="TRI-like_N"/>
    <property type="match status" value="1"/>
</dbReference>
<dbReference type="GO" id="GO:0016747">
    <property type="term" value="F:acyltransferase activity, transferring groups other than amino-acyl groups"/>
    <property type="evidence" value="ECO:0007669"/>
    <property type="project" value="TreeGrafter"/>
</dbReference>
<organism evidence="3 4">
    <name type="scientific">Gibberella intermedia</name>
    <name type="common">Bulb rot disease fungus</name>
    <name type="synonym">Fusarium proliferatum</name>
    <dbReference type="NCBI Taxonomy" id="948311"/>
    <lineage>
        <taxon>Eukaryota</taxon>
        <taxon>Fungi</taxon>
        <taxon>Dikarya</taxon>
        <taxon>Ascomycota</taxon>
        <taxon>Pezizomycotina</taxon>
        <taxon>Sordariomycetes</taxon>
        <taxon>Hypocreomycetidae</taxon>
        <taxon>Hypocreales</taxon>
        <taxon>Nectriaceae</taxon>
        <taxon>Fusarium</taxon>
        <taxon>Fusarium fujikuroi species complex</taxon>
    </lineage>
</organism>
<dbReference type="PANTHER" id="PTHR31642:SF310">
    <property type="entry name" value="FATTY ALCOHOL:CAFFEOYL-COA ACYLTRANSFERASE"/>
    <property type="match status" value="1"/>
</dbReference>
<dbReference type="InterPro" id="IPR050317">
    <property type="entry name" value="Plant_Fungal_Acyltransferase"/>
</dbReference>